<keyword evidence="4" id="KW-1185">Reference proteome</keyword>
<dbReference type="EMBL" id="PJND01000007">
    <property type="protein sequence ID" value="PKW28831.1"/>
    <property type="molecule type" value="Genomic_DNA"/>
</dbReference>
<organism evidence="3 5">
    <name type="scientific">Flavobacterium lindanitolerans</name>
    <dbReference type="NCBI Taxonomy" id="428988"/>
    <lineage>
        <taxon>Bacteria</taxon>
        <taxon>Pseudomonadati</taxon>
        <taxon>Bacteroidota</taxon>
        <taxon>Flavobacteriia</taxon>
        <taxon>Flavobacteriales</taxon>
        <taxon>Flavobacteriaceae</taxon>
        <taxon>Flavobacterium</taxon>
    </lineage>
</organism>
<reference evidence="3 5" key="2">
    <citation type="submission" date="2018-10" db="EMBL/GenBank/DDBJ databases">
        <title>Genomic Encyclopedia of Archaeal and Bacterial Type Strains, Phase II (KMG-II): from individual species to whole genera.</title>
        <authorList>
            <person name="Goeker M."/>
        </authorList>
    </citation>
    <scope>NUCLEOTIDE SEQUENCE [LARGE SCALE GENOMIC DNA]</scope>
    <source>
        <strain evidence="3 5">DSM 21886</strain>
    </source>
</reference>
<dbReference type="AlphaFoldDB" id="A0A497V8Q5"/>
<evidence type="ECO:0000256" key="1">
    <source>
        <dbReference type="SAM" id="SignalP"/>
    </source>
</evidence>
<accession>A0A497V8Q5</accession>
<dbReference type="RefSeq" id="WP_101470950.1">
    <property type="nucleotide sequence ID" value="NZ_JBCNKL010000001.1"/>
</dbReference>
<proteinExistence type="predicted"/>
<dbReference type="Proteomes" id="UP000233767">
    <property type="component" value="Unassembled WGS sequence"/>
</dbReference>
<evidence type="ECO:0000313" key="5">
    <source>
        <dbReference type="Proteomes" id="UP000275027"/>
    </source>
</evidence>
<evidence type="ECO:0000313" key="2">
    <source>
        <dbReference type="EMBL" id="PKW28831.1"/>
    </source>
</evidence>
<protein>
    <recommendedName>
        <fullName evidence="6">Gliding motility-associated lipoprotein GldH</fullName>
    </recommendedName>
</protein>
<keyword evidence="1" id="KW-0732">Signal</keyword>
<evidence type="ECO:0008006" key="6">
    <source>
        <dbReference type="Google" id="ProtNLM"/>
    </source>
</evidence>
<evidence type="ECO:0000313" key="4">
    <source>
        <dbReference type="Proteomes" id="UP000233767"/>
    </source>
</evidence>
<sequence>MKKLIPILFLAIIAITTFSSCELNDDNKINYHFELIPTESAVFPESFVVGRTYTIKVYYKRPTSCHFFDGFYYEKNLNVRTIAIQTSVIHDNSCTTLNEEPVEATFDFMPTNEGSYIFKFFKGKDQYGQNLFIEYEVPVVLQ</sequence>
<reference evidence="2 4" key="1">
    <citation type="submission" date="2017-12" db="EMBL/GenBank/DDBJ databases">
        <title>Genomic Encyclopedia of Type Strains, Phase III (KMG-III): the genomes of soil and plant-associated and newly described type strains.</title>
        <authorList>
            <person name="Whitman W."/>
        </authorList>
    </citation>
    <scope>NUCLEOTIDE SEQUENCE [LARGE SCALE GENOMIC DNA]</scope>
    <source>
        <strain evidence="2 4">IP-10</strain>
    </source>
</reference>
<dbReference type="EMBL" id="RCCB01000010">
    <property type="protein sequence ID" value="RLJ35666.1"/>
    <property type="molecule type" value="Genomic_DNA"/>
</dbReference>
<dbReference type="Proteomes" id="UP000275027">
    <property type="component" value="Unassembled WGS sequence"/>
</dbReference>
<evidence type="ECO:0000313" key="3">
    <source>
        <dbReference type="EMBL" id="RLJ35666.1"/>
    </source>
</evidence>
<gene>
    <name evidence="2" type="ORF">B0G92_0458</name>
    <name evidence="3" type="ORF">CLV50_1048</name>
</gene>
<dbReference type="PROSITE" id="PS51257">
    <property type="entry name" value="PROKAR_LIPOPROTEIN"/>
    <property type="match status" value="1"/>
</dbReference>
<name>A0A497V8Q5_9FLAO</name>
<feature type="chain" id="PRO_5041166635" description="Gliding motility-associated lipoprotein GldH" evidence="1">
    <location>
        <begin position="22"/>
        <end position="142"/>
    </location>
</feature>
<feature type="signal peptide" evidence="1">
    <location>
        <begin position="1"/>
        <end position="21"/>
    </location>
</feature>
<comment type="caution">
    <text evidence="3">The sequence shown here is derived from an EMBL/GenBank/DDBJ whole genome shotgun (WGS) entry which is preliminary data.</text>
</comment>